<proteinExistence type="inferred from homology"/>
<evidence type="ECO:0000256" key="2">
    <source>
        <dbReference type="ARBA" id="ARBA00022598"/>
    </source>
</evidence>
<dbReference type="Gene3D" id="3.30.1490.70">
    <property type="match status" value="1"/>
</dbReference>
<dbReference type="Proteomes" id="UP001363010">
    <property type="component" value="Unassembled WGS sequence"/>
</dbReference>
<feature type="domain" description="ATP-dependent DNA ligase family profile" evidence="3">
    <location>
        <begin position="2"/>
        <end position="168"/>
    </location>
</feature>
<evidence type="ECO:0000313" key="5">
    <source>
        <dbReference type="Proteomes" id="UP001363010"/>
    </source>
</evidence>
<accession>A0ABU8W3S8</accession>
<reference evidence="4 5" key="1">
    <citation type="submission" date="2024-03" db="EMBL/GenBank/DDBJ databases">
        <title>Novel species of the genus Variovorax.</title>
        <authorList>
            <person name="Liu Q."/>
            <person name="Xin Y.-H."/>
        </authorList>
    </citation>
    <scope>NUCLEOTIDE SEQUENCE [LARGE SCALE GENOMIC DNA]</scope>
    <source>
        <strain evidence="4 5">KACC 18501</strain>
    </source>
</reference>
<name>A0ABU8W3S8_9BURK</name>
<organism evidence="4 5">
    <name type="scientific">Variovorax humicola</name>
    <dbReference type="NCBI Taxonomy" id="1769758"/>
    <lineage>
        <taxon>Bacteria</taxon>
        <taxon>Pseudomonadati</taxon>
        <taxon>Pseudomonadota</taxon>
        <taxon>Betaproteobacteria</taxon>
        <taxon>Burkholderiales</taxon>
        <taxon>Comamonadaceae</taxon>
        <taxon>Variovorax</taxon>
    </lineage>
</organism>
<dbReference type="InterPro" id="IPR050191">
    <property type="entry name" value="ATP-dep_DNA_ligase"/>
</dbReference>
<protein>
    <recommendedName>
        <fullName evidence="3">ATP-dependent DNA ligase family profile domain-containing protein</fullName>
    </recommendedName>
</protein>
<dbReference type="SUPFAM" id="SSF56091">
    <property type="entry name" value="DNA ligase/mRNA capping enzyme, catalytic domain"/>
    <property type="match status" value="1"/>
</dbReference>
<dbReference type="Pfam" id="PF01068">
    <property type="entry name" value="DNA_ligase_A_M"/>
    <property type="match status" value="1"/>
</dbReference>
<gene>
    <name evidence="4" type="ORF">WKW80_22170</name>
</gene>
<dbReference type="EMBL" id="JBBKZV010000015">
    <property type="protein sequence ID" value="MEJ8824710.1"/>
    <property type="molecule type" value="Genomic_DNA"/>
</dbReference>
<keyword evidence="2" id="KW-0436">Ligase</keyword>
<dbReference type="PANTHER" id="PTHR45674:SF4">
    <property type="entry name" value="DNA LIGASE 1"/>
    <property type="match status" value="1"/>
</dbReference>
<evidence type="ECO:0000256" key="1">
    <source>
        <dbReference type="ARBA" id="ARBA00007572"/>
    </source>
</evidence>
<comment type="similarity">
    <text evidence="1">Belongs to the ATP-dependent DNA ligase family.</text>
</comment>
<dbReference type="Gene3D" id="3.30.470.30">
    <property type="entry name" value="DNA ligase/mRNA capping enzyme"/>
    <property type="match status" value="1"/>
</dbReference>
<dbReference type="InterPro" id="IPR012310">
    <property type="entry name" value="DNA_ligase_ATP-dep_cent"/>
</dbReference>
<dbReference type="PANTHER" id="PTHR45674">
    <property type="entry name" value="DNA LIGASE 1/3 FAMILY MEMBER"/>
    <property type="match status" value="1"/>
</dbReference>
<sequence>MKFGGYRLVADLGGAVTLRTRNGANATSWFPEIVSSLSELEGRYVVDGEICTMDDLGRSTFEVLQERARRRRWYEGAPPVVYAVFKLLVNSGVEITQQPLSVRKSALVKLVERGLPGILVVTGFAGGGEGKWLFNGAVQQPKLEGAVAKRLDGVYRPGVCSPDWLKVKRGGVVPAERFITGMTLEPVLHKFQKASISRSVGRCNWCGQPTSAASLSLPGARPRWPLKLLHLWPGQTAPPGHRCLRR</sequence>
<evidence type="ECO:0000259" key="3">
    <source>
        <dbReference type="Pfam" id="PF01068"/>
    </source>
</evidence>
<comment type="caution">
    <text evidence="4">The sequence shown here is derived from an EMBL/GenBank/DDBJ whole genome shotgun (WGS) entry which is preliminary data.</text>
</comment>
<evidence type="ECO:0000313" key="4">
    <source>
        <dbReference type="EMBL" id="MEJ8824710.1"/>
    </source>
</evidence>
<keyword evidence="5" id="KW-1185">Reference proteome</keyword>